<reference evidence="2" key="5">
    <citation type="submission" date="2015-06" db="UniProtKB">
        <authorList>
            <consortium name="EnsemblFungi"/>
        </authorList>
    </citation>
    <scope>IDENTIFICATION</scope>
    <source>
        <strain evidence="2">ATCC 64411</strain>
    </source>
</reference>
<dbReference type="STRING" id="644358.A0A0C4DU60"/>
<dbReference type="SUPFAM" id="SSF51445">
    <property type="entry name" value="(Trans)glycosidases"/>
    <property type="match status" value="1"/>
</dbReference>
<gene>
    <name evidence="1" type="ORF">MAPG_03495</name>
</gene>
<proteinExistence type="predicted"/>
<dbReference type="OrthoDB" id="1740265at2759"/>
<evidence type="ECO:0008006" key="4">
    <source>
        <dbReference type="Google" id="ProtNLM"/>
    </source>
</evidence>
<keyword evidence="3" id="KW-1185">Reference proteome</keyword>
<dbReference type="InterPro" id="IPR017853">
    <property type="entry name" value="GH"/>
</dbReference>
<reference evidence="1" key="1">
    <citation type="submission" date="2010-05" db="EMBL/GenBank/DDBJ databases">
        <title>The Genome Sequence of Magnaporthe poae strain ATCC 64411.</title>
        <authorList>
            <consortium name="The Broad Institute Genome Sequencing Platform"/>
            <consortium name="Broad Institute Genome Sequencing Center for Infectious Disease"/>
            <person name="Ma L.-J."/>
            <person name="Dead R."/>
            <person name="Young S."/>
            <person name="Zeng Q."/>
            <person name="Koehrsen M."/>
            <person name="Alvarado L."/>
            <person name="Berlin A."/>
            <person name="Chapman S.B."/>
            <person name="Chen Z."/>
            <person name="Freedman E."/>
            <person name="Gellesch M."/>
            <person name="Goldberg J."/>
            <person name="Griggs A."/>
            <person name="Gujja S."/>
            <person name="Heilman E.R."/>
            <person name="Heiman D."/>
            <person name="Hepburn T."/>
            <person name="Howarth C."/>
            <person name="Jen D."/>
            <person name="Larson L."/>
            <person name="Mehta T."/>
            <person name="Neiman D."/>
            <person name="Pearson M."/>
            <person name="Roberts A."/>
            <person name="Saif S."/>
            <person name="Shea T."/>
            <person name="Shenoy N."/>
            <person name="Sisk P."/>
            <person name="Stolte C."/>
            <person name="Sykes S."/>
            <person name="Walk T."/>
            <person name="White J."/>
            <person name="Yandava C."/>
            <person name="Haas B."/>
            <person name="Nusbaum C."/>
            <person name="Birren B."/>
        </authorList>
    </citation>
    <scope>NUCLEOTIDE SEQUENCE</scope>
    <source>
        <strain evidence="1">ATCC 64411</strain>
    </source>
</reference>
<dbReference type="Proteomes" id="UP000011715">
    <property type="component" value="Unassembled WGS sequence"/>
</dbReference>
<sequence length="152" mass="17335">MIFAGEEFADQMDRSRAGAMQYKQSDPVNYSRVDESAWRRDLFAYVARLVKFRTSCPALGVDDTKFIHVDHSRGGKVLAWKRGGVQEGQPPVVVVANFTDSATPGTEYVVPNWPGRDQPGWREVTQSRDVPKEWVGREPLMAWEAKVYTQWK</sequence>
<reference evidence="3" key="2">
    <citation type="submission" date="2010-05" db="EMBL/GenBank/DDBJ databases">
        <title>The genome sequence of Magnaporthe poae strain ATCC 64411.</title>
        <authorList>
            <person name="Ma L.-J."/>
            <person name="Dead R."/>
            <person name="Young S."/>
            <person name="Zeng Q."/>
            <person name="Koehrsen M."/>
            <person name="Alvarado L."/>
            <person name="Berlin A."/>
            <person name="Chapman S.B."/>
            <person name="Chen Z."/>
            <person name="Freedman E."/>
            <person name="Gellesch M."/>
            <person name="Goldberg J."/>
            <person name="Griggs A."/>
            <person name="Gujja S."/>
            <person name="Heilman E.R."/>
            <person name="Heiman D."/>
            <person name="Hepburn T."/>
            <person name="Howarth C."/>
            <person name="Jen D."/>
            <person name="Larson L."/>
            <person name="Mehta T."/>
            <person name="Neiman D."/>
            <person name="Pearson M."/>
            <person name="Roberts A."/>
            <person name="Saif S."/>
            <person name="Shea T."/>
            <person name="Shenoy N."/>
            <person name="Sisk P."/>
            <person name="Stolte C."/>
            <person name="Sykes S."/>
            <person name="Walk T."/>
            <person name="White J."/>
            <person name="Yandava C."/>
            <person name="Haas B."/>
            <person name="Nusbaum C."/>
            <person name="Birren B."/>
        </authorList>
    </citation>
    <scope>NUCLEOTIDE SEQUENCE [LARGE SCALE GENOMIC DNA]</scope>
    <source>
        <strain evidence="3">ATCC 64411 / 73-15</strain>
    </source>
</reference>
<reference evidence="2" key="4">
    <citation type="journal article" date="2015" name="G3 (Bethesda)">
        <title>Genome sequences of three phytopathogenic species of the Magnaporthaceae family of fungi.</title>
        <authorList>
            <person name="Okagaki L.H."/>
            <person name="Nunes C.C."/>
            <person name="Sailsbery J."/>
            <person name="Clay B."/>
            <person name="Brown D."/>
            <person name="John T."/>
            <person name="Oh Y."/>
            <person name="Young N."/>
            <person name="Fitzgerald M."/>
            <person name="Haas B.J."/>
            <person name="Zeng Q."/>
            <person name="Young S."/>
            <person name="Adiconis X."/>
            <person name="Fan L."/>
            <person name="Levin J.Z."/>
            <person name="Mitchell T.K."/>
            <person name="Okubara P.A."/>
            <person name="Farman M.L."/>
            <person name="Kohn L.M."/>
            <person name="Birren B."/>
            <person name="Ma L.-J."/>
            <person name="Dean R.A."/>
        </authorList>
    </citation>
    <scope>NUCLEOTIDE SEQUENCE</scope>
    <source>
        <strain evidence="2">ATCC 64411 / 73-15</strain>
    </source>
</reference>
<protein>
    <recommendedName>
        <fullName evidence="4">Alpha-amylase</fullName>
    </recommendedName>
</protein>
<accession>A0A0C4DU60</accession>
<dbReference type="EMBL" id="ADBL01000837">
    <property type="status" value="NOT_ANNOTATED_CDS"/>
    <property type="molecule type" value="Genomic_DNA"/>
</dbReference>
<name>A0A0C4DU60_MAGP6</name>
<evidence type="ECO:0000313" key="3">
    <source>
        <dbReference type="Proteomes" id="UP000011715"/>
    </source>
</evidence>
<evidence type="ECO:0000313" key="1">
    <source>
        <dbReference type="EMBL" id="KLU84453.1"/>
    </source>
</evidence>
<dbReference type="AlphaFoldDB" id="A0A0C4DU60"/>
<dbReference type="EnsemblFungi" id="MAPG_03495T0">
    <property type="protein sequence ID" value="MAPG_03495T0"/>
    <property type="gene ID" value="MAPG_03495"/>
</dbReference>
<organism evidence="2 3">
    <name type="scientific">Magnaporthiopsis poae (strain ATCC 64411 / 73-15)</name>
    <name type="common">Kentucky bluegrass fungus</name>
    <name type="synonym">Magnaporthe poae</name>
    <dbReference type="NCBI Taxonomy" id="644358"/>
    <lineage>
        <taxon>Eukaryota</taxon>
        <taxon>Fungi</taxon>
        <taxon>Dikarya</taxon>
        <taxon>Ascomycota</taxon>
        <taxon>Pezizomycotina</taxon>
        <taxon>Sordariomycetes</taxon>
        <taxon>Sordariomycetidae</taxon>
        <taxon>Magnaporthales</taxon>
        <taxon>Magnaporthaceae</taxon>
        <taxon>Magnaporthiopsis</taxon>
    </lineage>
</organism>
<dbReference type="VEuPathDB" id="FungiDB:MAPG_03495"/>
<evidence type="ECO:0000313" key="2">
    <source>
        <dbReference type="EnsemblFungi" id="MAPG_03495T0"/>
    </source>
</evidence>
<dbReference type="eggNOG" id="KOG0470">
    <property type="taxonomic scope" value="Eukaryota"/>
</dbReference>
<reference evidence="1" key="3">
    <citation type="submission" date="2011-03" db="EMBL/GenBank/DDBJ databases">
        <title>Annotation of Magnaporthe poae ATCC 64411.</title>
        <authorList>
            <person name="Ma L.-J."/>
            <person name="Dead R."/>
            <person name="Young S.K."/>
            <person name="Zeng Q."/>
            <person name="Gargeya S."/>
            <person name="Fitzgerald M."/>
            <person name="Haas B."/>
            <person name="Abouelleil A."/>
            <person name="Alvarado L."/>
            <person name="Arachchi H.M."/>
            <person name="Berlin A."/>
            <person name="Brown A."/>
            <person name="Chapman S.B."/>
            <person name="Chen Z."/>
            <person name="Dunbar C."/>
            <person name="Freedman E."/>
            <person name="Gearin G."/>
            <person name="Gellesch M."/>
            <person name="Goldberg J."/>
            <person name="Griggs A."/>
            <person name="Gujja S."/>
            <person name="Heiman D."/>
            <person name="Howarth C."/>
            <person name="Larson L."/>
            <person name="Lui A."/>
            <person name="MacDonald P.J.P."/>
            <person name="Mehta T."/>
            <person name="Montmayeur A."/>
            <person name="Murphy C."/>
            <person name="Neiman D."/>
            <person name="Pearson M."/>
            <person name="Priest M."/>
            <person name="Roberts A."/>
            <person name="Saif S."/>
            <person name="Shea T."/>
            <person name="Shenoy N."/>
            <person name="Sisk P."/>
            <person name="Stolte C."/>
            <person name="Sykes S."/>
            <person name="Yandava C."/>
            <person name="Wortman J."/>
            <person name="Nusbaum C."/>
            <person name="Birren B."/>
        </authorList>
    </citation>
    <scope>NUCLEOTIDE SEQUENCE</scope>
    <source>
        <strain evidence="1">ATCC 64411</strain>
    </source>
</reference>
<dbReference type="EMBL" id="GL876967">
    <property type="protein sequence ID" value="KLU84453.1"/>
    <property type="molecule type" value="Genomic_DNA"/>
</dbReference>